<gene>
    <name evidence="2" type="ORF">FA13DRAFT_1707756</name>
</gene>
<protein>
    <submittedName>
        <fullName evidence="2">Uncharacterized protein</fullName>
    </submittedName>
</protein>
<evidence type="ECO:0000313" key="2">
    <source>
        <dbReference type="EMBL" id="TEB34183.1"/>
    </source>
</evidence>
<feature type="region of interest" description="Disordered" evidence="1">
    <location>
        <begin position="319"/>
        <end position="378"/>
    </location>
</feature>
<dbReference type="AlphaFoldDB" id="A0A4Y7TJ24"/>
<feature type="compositionally biased region" description="Polar residues" evidence="1">
    <location>
        <begin position="298"/>
        <end position="307"/>
    </location>
</feature>
<evidence type="ECO:0000256" key="1">
    <source>
        <dbReference type="SAM" id="MobiDB-lite"/>
    </source>
</evidence>
<dbReference type="Proteomes" id="UP000298030">
    <property type="component" value="Unassembled WGS sequence"/>
</dbReference>
<feature type="region of interest" description="Disordered" evidence="1">
    <location>
        <begin position="207"/>
        <end position="307"/>
    </location>
</feature>
<feature type="compositionally biased region" description="Polar residues" evidence="1">
    <location>
        <begin position="759"/>
        <end position="770"/>
    </location>
</feature>
<dbReference type="EMBL" id="QPFP01000010">
    <property type="protein sequence ID" value="TEB34183.1"/>
    <property type="molecule type" value="Genomic_DNA"/>
</dbReference>
<dbReference type="OrthoDB" id="3053664at2759"/>
<reference evidence="2 3" key="1">
    <citation type="journal article" date="2019" name="Nat. Ecol. Evol.">
        <title>Megaphylogeny resolves global patterns of mushroom evolution.</title>
        <authorList>
            <person name="Varga T."/>
            <person name="Krizsan K."/>
            <person name="Foldi C."/>
            <person name="Dima B."/>
            <person name="Sanchez-Garcia M."/>
            <person name="Sanchez-Ramirez S."/>
            <person name="Szollosi G.J."/>
            <person name="Szarkandi J.G."/>
            <person name="Papp V."/>
            <person name="Albert L."/>
            <person name="Andreopoulos W."/>
            <person name="Angelini C."/>
            <person name="Antonin V."/>
            <person name="Barry K.W."/>
            <person name="Bougher N.L."/>
            <person name="Buchanan P."/>
            <person name="Buyck B."/>
            <person name="Bense V."/>
            <person name="Catcheside P."/>
            <person name="Chovatia M."/>
            <person name="Cooper J."/>
            <person name="Damon W."/>
            <person name="Desjardin D."/>
            <person name="Finy P."/>
            <person name="Geml J."/>
            <person name="Haridas S."/>
            <person name="Hughes K."/>
            <person name="Justo A."/>
            <person name="Karasinski D."/>
            <person name="Kautmanova I."/>
            <person name="Kiss B."/>
            <person name="Kocsube S."/>
            <person name="Kotiranta H."/>
            <person name="LaButti K.M."/>
            <person name="Lechner B.E."/>
            <person name="Liimatainen K."/>
            <person name="Lipzen A."/>
            <person name="Lukacs Z."/>
            <person name="Mihaltcheva S."/>
            <person name="Morgado L.N."/>
            <person name="Niskanen T."/>
            <person name="Noordeloos M.E."/>
            <person name="Ohm R.A."/>
            <person name="Ortiz-Santana B."/>
            <person name="Ovrebo C."/>
            <person name="Racz N."/>
            <person name="Riley R."/>
            <person name="Savchenko A."/>
            <person name="Shiryaev A."/>
            <person name="Soop K."/>
            <person name="Spirin V."/>
            <person name="Szebenyi C."/>
            <person name="Tomsovsky M."/>
            <person name="Tulloss R.E."/>
            <person name="Uehling J."/>
            <person name="Grigoriev I.V."/>
            <person name="Vagvolgyi C."/>
            <person name="Papp T."/>
            <person name="Martin F.M."/>
            <person name="Miettinen O."/>
            <person name="Hibbett D.S."/>
            <person name="Nagy L.G."/>
        </authorList>
    </citation>
    <scope>NUCLEOTIDE SEQUENCE [LARGE SCALE GENOMIC DNA]</scope>
    <source>
        <strain evidence="2 3">FP101781</strain>
    </source>
</reference>
<proteinExistence type="predicted"/>
<keyword evidence="3" id="KW-1185">Reference proteome</keyword>
<feature type="region of interest" description="Disordered" evidence="1">
    <location>
        <begin position="545"/>
        <end position="635"/>
    </location>
</feature>
<evidence type="ECO:0000313" key="3">
    <source>
        <dbReference type="Proteomes" id="UP000298030"/>
    </source>
</evidence>
<comment type="caution">
    <text evidence="2">The sequence shown here is derived from an EMBL/GenBank/DDBJ whole genome shotgun (WGS) entry which is preliminary data.</text>
</comment>
<feature type="compositionally biased region" description="Pro residues" evidence="1">
    <location>
        <begin position="457"/>
        <end position="469"/>
    </location>
</feature>
<feature type="compositionally biased region" description="Basic and acidic residues" evidence="1">
    <location>
        <begin position="49"/>
        <end position="62"/>
    </location>
</feature>
<feature type="compositionally biased region" description="Pro residues" evidence="1">
    <location>
        <begin position="589"/>
        <end position="598"/>
    </location>
</feature>
<sequence>MSSRRIPDAASVTPFPSGPPGIVSGRSPTGASESPERPSRTRKGARVSRRVDRSSRPEEERFNIGAPRNTNGARHSTRRSRRDRQVLSDCNDAVPNYPPPSFQEAMESSPALLICPSTLTLVSTTLASPVATLIPSHLPHNMSSIPHQSVATSRWTPPDVNNTDPESNSDSDDSLLIIEGGSVPPDHGLPAGPELEARVRENYRSRHGVEFPGSPPGDQQQPKTHFEPRGRSQQRPPALDLTKAYDGSDNSQTSTPISPTGKRRFLSLSPLRTMFPSKGSNPADRPQTAHPTPGVSPYMQSPKGSSFFRSTTSLATASFLKLPLSSSTSKDKPEKRRFFSKNKTKVKESQSMEALDSWEEVSTSEASTPDASETQPASLMSMVAACQCASSPPTSASPTRSVSFTYGALPVDAPRPLHASLILPSQSQALASTTTLAVPQLQPQPSPQPSPQHQDPAPAPPPPPPPPPNSANSIHPLSLLDRKVPFVQRPVKRSHIPTRPRIQVPIPVPLDPVVTTVRTRLPHNAPQSPPAAHTIIPRNSVTAQVARPSPLSLDSFSSPPMEAPPDSSFWQAVETPLPSTPVKAAHPVPSSPVTPNGPLPQAQPHAPGPVSRSPSPVPPSAGKAPTSGVSTLVRWTPPLLEQAGVFSRAPSPFVEEPLTPTRHHYSGRPLPRPPGKQARNHIDSTFAPNEGYSETPFSSTLPPCPEGLLIDLDDDVEEARSDLDSPSFVTDLVDISSTSEATSITPINVLAPTPISPASSDITFNPSFCSTPPPSSRRGDRGMESNPRPVYSELTDLDLLASRIAEDEDRTRNGSNYDVSSSPMPPSPEASRSQGQGGRAGEVPSTKQIQRLSTQSNEGLTSGSGVHGTWESPSTVQHHHQPIQHHLPSRISWRAPGSPNISVSNLVLSAQATKHDVEEEEDGSNIYTNSTIEGLPTATPSHNLDSSPYQYHAPYRQWQWQHLPARVY</sequence>
<organism evidence="2 3">
    <name type="scientific">Coprinellus micaceus</name>
    <name type="common">Glistening ink-cap mushroom</name>
    <name type="synonym">Coprinus micaceus</name>
    <dbReference type="NCBI Taxonomy" id="71717"/>
    <lineage>
        <taxon>Eukaryota</taxon>
        <taxon>Fungi</taxon>
        <taxon>Dikarya</taxon>
        <taxon>Basidiomycota</taxon>
        <taxon>Agaricomycotina</taxon>
        <taxon>Agaricomycetes</taxon>
        <taxon>Agaricomycetidae</taxon>
        <taxon>Agaricales</taxon>
        <taxon>Agaricineae</taxon>
        <taxon>Psathyrellaceae</taxon>
        <taxon>Coprinellus</taxon>
    </lineage>
</organism>
<feature type="compositionally biased region" description="Polar residues" evidence="1">
    <location>
        <begin position="248"/>
        <end position="258"/>
    </location>
</feature>
<feature type="region of interest" description="Disordered" evidence="1">
    <location>
        <begin position="144"/>
        <end position="193"/>
    </location>
</feature>
<accession>A0A4Y7TJ24</accession>
<feature type="region of interest" description="Disordered" evidence="1">
    <location>
        <begin position="651"/>
        <end position="706"/>
    </location>
</feature>
<feature type="compositionally biased region" description="Polar residues" evidence="1">
    <location>
        <begin position="144"/>
        <end position="155"/>
    </location>
</feature>
<feature type="compositionally biased region" description="Low complexity" evidence="1">
    <location>
        <begin position="548"/>
        <end position="560"/>
    </location>
</feature>
<feature type="region of interest" description="Disordered" evidence="1">
    <location>
        <begin position="759"/>
        <end position="896"/>
    </location>
</feature>
<feature type="region of interest" description="Disordered" evidence="1">
    <location>
        <begin position="433"/>
        <end position="486"/>
    </location>
</feature>
<feature type="compositionally biased region" description="Polar residues" evidence="1">
    <location>
        <begin position="360"/>
        <end position="378"/>
    </location>
</feature>
<name>A0A4Y7TJ24_COPMI</name>
<feature type="compositionally biased region" description="Polar residues" evidence="1">
    <location>
        <begin position="845"/>
        <end position="864"/>
    </location>
</feature>
<dbReference type="STRING" id="71717.A0A4Y7TJ24"/>
<feature type="region of interest" description="Disordered" evidence="1">
    <location>
        <begin position="1"/>
        <end position="100"/>
    </location>
</feature>